<dbReference type="Gene3D" id="3.60.21.10">
    <property type="match status" value="1"/>
</dbReference>
<organism evidence="3 4">
    <name type="scientific">Deinococcus metalli</name>
    <dbReference type="NCBI Taxonomy" id="1141878"/>
    <lineage>
        <taxon>Bacteria</taxon>
        <taxon>Thermotogati</taxon>
        <taxon>Deinococcota</taxon>
        <taxon>Deinococci</taxon>
        <taxon>Deinococcales</taxon>
        <taxon>Deinococcaceae</taxon>
        <taxon>Deinococcus</taxon>
    </lineage>
</organism>
<dbReference type="GO" id="GO:0016791">
    <property type="term" value="F:phosphatase activity"/>
    <property type="evidence" value="ECO:0007669"/>
    <property type="project" value="TreeGrafter"/>
</dbReference>
<dbReference type="PANTHER" id="PTHR42850:SF7">
    <property type="entry name" value="BIS(5'-NUCLEOSYL)-TETRAPHOSPHATASE PRPE [ASYMMETRICAL]"/>
    <property type="match status" value="1"/>
</dbReference>
<reference evidence="2" key="4">
    <citation type="submission" date="2024-05" db="EMBL/GenBank/DDBJ databases">
        <authorList>
            <person name="Sun Q."/>
            <person name="Zhou Y."/>
        </authorList>
    </citation>
    <scope>NUCLEOTIDE SEQUENCE</scope>
    <source>
        <strain evidence="2">CGMCC 1.18437</strain>
    </source>
</reference>
<evidence type="ECO:0000313" key="2">
    <source>
        <dbReference type="EMBL" id="GHF52000.1"/>
    </source>
</evidence>
<reference evidence="3 4" key="3">
    <citation type="submission" date="2020-08" db="EMBL/GenBank/DDBJ databases">
        <title>Genomic Encyclopedia of Type Strains, Phase IV (KMG-IV): sequencing the most valuable type-strain genomes for metagenomic binning, comparative biology and taxonomic classification.</title>
        <authorList>
            <person name="Goeker M."/>
        </authorList>
    </citation>
    <scope>NUCLEOTIDE SEQUENCE [LARGE SCALE GENOMIC DNA]</scope>
    <source>
        <strain evidence="3 4">DSM 27521</strain>
    </source>
</reference>
<dbReference type="Proteomes" id="UP000539473">
    <property type="component" value="Unassembled WGS sequence"/>
</dbReference>
<evidence type="ECO:0000313" key="3">
    <source>
        <dbReference type="EMBL" id="MBB5377603.1"/>
    </source>
</evidence>
<proteinExistence type="predicted"/>
<dbReference type="InterPro" id="IPR004843">
    <property type="entry name" value="Calcineurin-like_PHP"/>
</dbReference>
<accession>A0A7W8KI45</accession>
<protein>
    <recommendedName>
        <fullName evidence="1">Calcineurin-like phosphoesterase domain-containing protein</fullName>
    </recommendedName>
</protein>
<dbReference type="InterPro" id="IPR029052">
    <property type="entry name" value="Metallo-depent_PP-like"/>
</dbReference>
<evidence type="ECO:0000259" key="1">
    <source>
        <dbReference type="Pfam" id="PF00149"/>
    </source>
</evidence>
<reference evidence="2" key="1">
    <citation type="journal article" date="2014" name="Int. J. Syst. Evol. Microbiol.">
        <title>Complete genome of a new Firmicutes species belonging to the dominant human colonic microbiota ('Ruminococcus bicirculans') reveals two chromosomes and a selective capacity to utilize plant glucans.</title>
        <authorList>
            <consortium name="NISC Comparative Sequencing Program"/>
            <person name="Wegmann U."/>
            <person name="Louis P."/>
            <person name="Goesmann A."/>
            <person name="Henrissat B."/>
            <person name="Duncan S.H."/>
            <person name="Flint H.J."/>
        </authorList>
    </citation>
    <scope>NUCLEOTIDE SEQUENCE</scope>
    <source>
        <strain evidence="2">CGMCC 1.18437</strain>
    </source>
</reference>
<dbReference type="RefSeq" id="WP_184113361.1">
    <property type="nucleotide sequence ID" value="NZ_BNAJ01000008.1"/>
</dbReference>
<dbReference type="GO" id="GO:0005737">
    <property type="term" value="C:cytoplasm"/>
    <property type="evidence" value="ECO:0007669"/>
    <property type="project" value="TreeGrafter"/>
</dbReference>
<dbReference type="Pfam" id="PF00149">
    <property type="entry name" value="Metallophos"/>
    <property type="match status" value="1"/>
</dbReference>
<gene>
    <name evidence="2" type="ORF">GCM10017781_30300</name>
    <name evidence="3" type="ORF">HNQ07_003102</name>
</gene>
<dbReference type="SUPFAM" id="SSF56300">
    <property type="entry name" value="Metallo-dependent phosphatases"/>
    <property type="match status" value="1"/>
</dbReference>
<reference evidence="5" key="2">
    <citation type="journal article" date="2019" name="Int. J. Syst. Evol. Microbiol.">
        <title>The Global Catalogue of Microorganisms (GCM) 10K type strain sequencing project: providing services to taxonomists for standard genome sequencing and annotation.</title>
        <authorList>
            <consortium name="The Broad Institute Genomics Platform"/>
            <consortium name="The Broad Institute Genome Sequencing Center for Infectious Disease"/>
            <person name="Wu L."/>
            <person name="Ma J."/>
        </authorList>
    </citation>
    <scope>NUCLEOTIDE SEQUENCE [LARGE SCALE GENOMIC DNA]</scope>
    <source>
        <strain evidence="5">CGMCC 1.18437</strain>
    </source>
</reference>
<evidence type="ECO:0000313" key="4">
    <source>
        <dbReference type="Proteomes" id="UP000539473"/>
    </source>
</evidence>
<name>A0A7W8KI45_9DEIO</name>
<dbReference type="PANTHER" id="PTHR42850">
    <property type="entry name" value="METALLOPHOSPHOESTERASE"/>
    <property type="match status" value="1"/>
</dbReference>
<evidence type="ECO:0000313" key="5">
    <source>
        <dbReference type="Proteomes" id="UP000619376"/>
    </source>
</evidence>
<comment type="caution">
    <text evidence="3">The sequence shown here is derived from an EMBL/GenBank/DDBJ whole genome shotgun (WGS) entry which is preliminary data.</text>
</comment>
<sequence length="240" mass="25281">MSPAGLDVIGDVHGCHTELVALLDALGYAWNGGALVPPPGRRAVFVGDLVDRGPDVVEVVRLVRRAVQGGAALSVRGNHDERLARALGGDSVEATRSLHVSLAQLSAVDAAERDAVWHFLAALPARLELDGGRLLVVHAGELDTDDPATRERFNVWGTAPGVPPELDWAGRYTGSALVASGHTSVLSPKWRGRTVNLDTGCVFGGQLTALRYPELDVVAVPARRAYASTAHWRALTGVGA</sequence>
<keyword evidence="5" id="KW-1185">Reference proteome</keyword>
<dbReference type="AlphaFoldDB" id="A0A7W8KI45"/>
<feature type="domain" description="Calcineurin-like phosphoesterase" evidence="1">
    <location>
        <begin position="8"/>
        <end position="218"/>
    </location>
</feature>
<dbReference type="Proteomes" id="UP000619376">
    <property type="component" value="Unassembled WGS sequence"/>
</dbReference>
<dbReference type="EMBL" id="BNAJ01000008">
    <property type="protein sequence ID" value="GHF52000.1"/>
    <property type="molecule type" value="Genomic_DNA"/>
</dbReference>
<dbReference type="InterPro" id="IPR050126">
    <property type="entry name" value="Ap4A_hydrolase"/>
</dbReference>
<dbReference type="EMBL" id="JACHFK010000008">
    <property type="protein sequence ID" value="MBB5377603.1"/>
    <property type="molecule type" value="Genomic_DNA"/>
</dbReference>